<dbReference type="GeneID" id="68917589"/>
<sequence>MNHHKNEAKTFTKKLAEYQQQLDKGLNILYSVQSGNLITTKAQQEAGKIDVEDEKCRDQTQYDTTVQTFGNIPTGNIIAQSAKEMIEKMYQEDKKVKTALENLQTKLVKRHTQLNEIAEKEKITKMGEEKYKIIPQQKKTPLRIGTASILYALQENRGRRSRGAEQIQKLEKSTLRTTANMVNIKPTQNQTQKHMHCALRSSLLPLNLPQCISSE</sequence>
<name>B6IJL1_CAEBR</name>
<dbReference type="HOGENOM" id="CLU_1284306_0_0_1"/>
<gene>
    <name evidence="1" type="ORF">CBG26108</name>
    <name evidence="1" type="ORF">CBG_26108</name>
</gene>
<evidence type="ECO:0000313" key="2">
    <source>
        <dbReference type="Proteomes" id="UP000008549"/>
    </source>
</evidence>
<evidence type="ECO:0000313" key="1">
    <source>
        <dbReference type="EMBL" id="CAS00091.1"/>
    </source>
</evidence>
<dbReference type="AlphaFoldDB" id="B6IJL1"/>
<keyword evidence="2" id="KW-1185">Reference proteome</keyword>
<protein>
    <submittedName>
        <fullName evidence="1">Protein CBG26108</fullName>
    </submittedName>
</protein>
<accession>B6IJL1</accession>
<dbReference type="Proteomes" id="UP000008549">
    <property type="component" value="Unassembled WGS sequence"/>
</dbReference>
<organism evidence="1 2">
    <name type="scientific">Caenorhabditis briggsae</name>
    <dbReference type="NCBI Taxonomy" id="6238"/>
    <lineage>
        <taxon>Eukaryota</taxon>
        <taxon>Metazoa</taxon>
        <taxon>Ecdysozoa</taxon>
        <taxon>Nematoda</taxon>
        <taxon>Chromadorea</taxon>
        <taxon>Rhabditida</taxon>
        <taxon>Rhabditina</taxon>
        <taxon>Rhabditomorpha</taxon>
        <taxon>Rhabditoidea</taxon>
        <taxon>Rhabditidae</taxon>
        <taxon>Peloderinae</taxon>
        <taxon>Caenorhabditis</taxon>
    </lineage>
</organism>
<reference evidence="1 2" key="2">
    <citation type="journal article" date="2011" name="PLoS Genet.">
        <title>Caenorhabditis briggsae recombinant inbred line genotypes reveal inter-strain incompatibility and the evolution of recombination.</title>
        <authorList>
            <person name="Ross J.A."/>
            <person name="Koboldt D.C."/>
            <person name="Staisch J.E."/>
            <person name="Chamberlin H.M."/>
            <person name="Gupta B.P."/>
            <person name="Miller R.D."/>
            <person name="Baird S.E."/>
            <person name="Haag E.S."/>
        </authorList>
    </citation>
    <scope>NUCLEOTIDE SEQUENCE [LARGE SCALE GENOMIC DNA]</scope>
    <source>
        <strain evidence="1 2">AF16</strain>
    </source>
</reference>
<dbReference type="EMBL" id="HE601407">
    <property type="protein sequence ID" value="CAS00091.1"/>
    <property type="molecule type" value="Genomic_DNA"/>
</dbReference>
<dbReference type="InParanoid" id="B6IJL1"/>
<proteinExistence type="predicted"/>
<dbReference type="KEGG" id="cbr:CBG_26108"/>
<reference evidence="1 2" key="1">
    <citation type="journal article" date="2003" name="PLoS Biol.">
        <title>The genome sequence of Caenorhabditis briggsae: a platform for comparative genomics.</title>
        <authorList>
            <person name="Stein L.D."/>
            <person name="Bao Z."/>
            <person name="Blasiar D."/>
            <person name="Blumenthal T."/>
            <person name="Brent M.R."/>
            <person name="Chen N."/>
            <person name="Chinwalla A."/>
            <person name="Clarke L."/>
            <person name="Clee C."/>
            <person name="Coghlan A."/>
            <person name="Coulson A."/>
            <person name="D'Eustachio P."/>
            <person name="Fitch D.H."/>
            <person name="Fulton L.A."/>
            <person name="Fulton R.E."/>
            <person name="Griffiths-Jones S."/>
            <person name="Harris T.W."/>
            <person name="Hillier L.W."/>
            <person name="Kamath R."/>
            <person name="Kuwabara P.E."/>
            <person name="Mardis E.R."/>
            <person name="Marra M.A."/>
            <person name="Miner T.L."/>
            <person name="Minx P."/>
            <person name="Mullikin J.C."/>
            <person name="Plumb R.W."/>
            <person name="Rogers J."/>
            <person name="Schein J.E."/>
            <person name="Sohrmann M."/>
            <person name="Spieth J."/>
            <person name="Stajich J.E."/>
            <person name="Wei C."/>
            <person name="Willey D."/>
            <person name="Wilson R.K."/>
            <person name="Durbin R."/>
            <person name="Waterston R.H."/>
        </authorList>
    </citation>
    <scope>NUCLEOTIDE SEQUENCE [LARGE SCALE GENOMIC DNA]</scope>
    <source>
        <strain evidence="1 2">AF16</strain>
    </source>
</reference>
<dbReference type="CTD" id="68917589"/>
<dbReference type="RefSeq" id="XP_045099651.1">
    <property type="nucleotide sequence ID" value="XM_045244680.1"/>
</dbReference>